<dbReference type="PANTHER" id="PTHR22726:SF1">
    <property type="entry name" value="METALLOENDOPEPTIDASE OMA1, MITOCHONDRIAL"/>
    <property type="match status" value="1"/>
</dbReference>
<keyword evidence="4 6" id="KW-0862">Zinc</keyword>
<comment type="cofactor">
    <cofactor evidence="6">
        <name>Zn(2+)</name>
        <dbReference type="ChEBI" id="CHEBI:29105"/>
    </cofactor>
    <text evidence="6">Binds 1 zinc ion per subunit.</text>
</comment>
<accession>A0A410P6C7</accession>
<evidence type="ECO:0000256" key="2">
    <source>
        <dbReference type="ARBA" id="ARBA00022723"/>
    </source>
</evidence>
<keyword evidence="3 6" id="KW-0378">Hydrolase</keyword>
<evidence type="ECO:0000256" key="7">
    <source>
        <dbReference type="SAM" id="SignalP"/>
    </source>
</evidence>
<keyword evidence="1 6" id="KW-0645">Protease</keyword>
<evidence type="ECO:0000256" key="6">
    <source>
        <dbReference type="RuleBase" id="RU003983"/>
    </source>
</evidence>
<dbReference type="Gene3D" id="3.30.2010.10">
    <property type="entry name" value="Metalloproteases ('zincins'), catalytic domain"/>
    <property type="match status" value="1"/>
</dbReference>
<name>A0A410P6C7_VELA1</name>
<gene>
    <name evidence="9" type="ORF">BU251_07750</name>
</gene>
<evidence type="ECO:0000256" key="4">
    <source>
        <dbReference type="ARBA" id="ARBA00022833"/>
    </source>
</evidence>
<dbReference type="GO" id="GO:0016020">
    <property type="term" value="C:membrane"/>
    <property type="evidence" value="ECO:0007669"/>
    <property type="project" value="TreeGrafter"/>
</dbReference>
<dbReference type="GO" id="GO:0004222">
    <property type="term" value="F:metalloendopeptidase activity"/>
    <property type="evidence" value="ECO:0007669"/>
    <property type="project" value="InterPro"/>
</dbReference>
<reference evidence="9 10" key="1">
    <citation type="submission" date="2017-01" db="EMBL/GenBank/DDBJ databases">
        <title>First insights into the biology of 'candidatus Vampirococcus archaeovorus'.</title>
        <authorList>
            <person name="Kizina J."/>
            <person name="Jordan S."/>
            <person name="Stueber K."/>
            <person name="Reinhardt R."/>
            <person name="Harder J."/>
        </authorList>
    </citation>
    <scope>NUCLEOTIDE SEQUENCE [LARGE SCALE GENOMIC DNA]</scope>
    <source>
        <strain evidence="9 10">LiM</strain>
    </source>
</reference>
<evidence type="ECO:0000259" key="8">
    <source>
        <dbReference type="Pfam" id="PF01435"/>
    </source>
</evidence>
<comment type="similarity">
    <text evidence="6">Belongs to the peptidase M48 family.</text>
</comment>
<proteinExistence type="inferred from homology"/>
<dbReference type="Pfam" id="PF01435">
    <property type="entry name" value="Peptidase_M48"/>
    <property type="match status" value="1"/>
</dbReference>
<dbReference type="EMBL" id="CP019384">
    <property type="protein sequence ID" value="QAT17618.1"/>
    <property type="molecule type" value="Genomic_DNA"/>
</dbReference>
<evidence type="ECO:0000256" key="1">
    <source>
        <dbReference type="ARBA" id="ARBA00022670"/>
    </source>
</evidence>
<dbReference type="GO" id="GO:0046872">
    <property type="term" value="F:metal ion binding"/>
    <property type="evidence" value="ECO:0007669"/>
    <property type="project" value="UniProtKB-KW"/>
</dbReference>
<keyword evidence="7" id="KW-0732">Signal</keyword>
<keyword evidence="2" id="KW-0479">Metal-binding</keyword>
<feature type="signal peptide" evidence="7">
    <location>
        <begin position="1"/>
        <end position="26"/>
    </location>
</feature>
<protein>
    <recommendedName>
        <fullName evidence="8">Peptidase M48 domain-containing protein</fullName>
    </recommendedName>
</protein>
<dbReference type="InterPro" id="IPR051156">
    <property type="entry name" value="Mito/Outer_Membr_Metalloprot"/>
</dbReference>
<keyword evidence="5 6" id="KW-0482">Metalloprotease</keyword>
<evidence type="ECO:0000256" key="5">
    <source>
        <dbReference type="ARBA" id="ARBA00023049"/>
    </source>
</evidence>
<dbReference type="InterPro" id="IPR001915">
    <property type="entry name" value="Peptidase_M48"/>
</dbReference>
<evidence type="ECO:0000313" key="9">
    <source>
        <dbReference type="EMBL" id="QAT17618.1"/>
    </source>
</evidence>
<dbReference type="Proteomes" id="UP000287243">
    <property type="component" value="Chromosome"/>
</dbReference>
<dbReference type="OrthoDB" id="9810445at2"/>
<dbReference type="PANTHER" id="PTHR22726">
    <property type="entry name" value="METALLOENDOPEPTIDASE OMA1"/>
    <property type="match status" value="1"/>
</dbReference>
<dbReference type="AlphaFoldDB" id="A0A410P6C7"/>
<feature type="domain" description="Peptidase M48" evidence="8">
    <location>
        <begin position="69"/>
        <end position="219"/>
    </location>
</feature>
<dbReference type="RefSeq" id="WP_128700535.1">
    <property type="nucleotide sequence ID" value="NZ_CP019384.1"/>
</dbReference>
<dbReference type="KEGG" id="vai:BU251_07750"/>
<organism evidence="9 10">
    <name type="scientific">Velamenicoccus archaeovorus</name>
    <dbReference type="NCBI Taxonomy" id="1930593"/>
    <lineage>
        <taxon>Bacteria</taxon>
        <taxon>Pseudomonadati</taxon>
        <taxon>Candidatus Omnitrophota</taxon>
        <taxon>Candidatus Velamenicoccus</taxon>
    </lineage>
</organism>
<keyword evidence="10" id="KW-1185">Reference proteome</keyword>
<feature type="chain" id="PRO_5019170812" description="Peptidase M48 domain-containing protein" evidence="7">
    <location>
        <begin position="27"/>
        <end position="262"/>
    </location>
</feature>
<sequence length="262" mass="28603">MSSFVPKLLVFFLPVICCVCMGCATARPPAIPSGPETVVVDSAEEVQVGRSMAQLIIAPRYAPWNNSVEQRRLNAIGRKIAAASDRPDIVYHLQTFDSPDYDAFALPGGYVYLSRGLYQDLDDDGRAAIVAHEIAHVAAYHTVKRMQSVLGDEMFVGLVLAGVGQKDPQIIRMVAGASDAVFDLLGRGYGRQDELEADALAVKYLARAGYDPYALADTLEFLMKEKKKAGKAFEILNAPVRMSERIRRSRKEAEIAGAGFGF</sequence>
<evidence type="ECO:0000256" key="3">
    <source>
        <dbReference type="ARBA" id="ARBA00022801"/>
    </source>
</evidence>
<dbReference type="GO" id="GO:0051603">
    <property type="term" value="P:proteolysis involved in protein catabolic process"/>
    <property type="evidence" value="ECO:0007669"/>
    <property type="project" value="TreeGrafter"/>
</dbReference>
<evidence type="ECO:0000313" key="10">
    <source>
        <dbReference type="Proteomes" id="UP000287243"/>
    </source>
</evidence>